<dbReference type="SUPFAM" id="SSF52833">
    <property type="entry name" value="Thioredoxin-like"/>
    <property type="match status" value="1"/>
</dbReference>
<keyword evidence="2" id="KW-1185">Reference proteome</keyword>
<sequence>MIDPNRTLTLEEIQQAYNVELVDKDGTKQTFGELVKGKRVVLIFIRHFWCTNCQAYTYQFGKSIPPSNLPEGTEAYIIGCGASSPIPSYLTRTSSPYPIYSCPSLDLHKVFNFGRTLKGSKAGEKKTYMSELGGGFNRTWLSIKQNLMKSPGHGLESVRGANNQNGGEVIIEKDGTCSYFHRMQNTEDHTDLEDLAVYTPLSEKDKSYPN</sequence>
<evidence type="ECO:0000313" key="2">
    <source>
        <dbReference type="Proteomes" id="UP000092583"/>
    </source>
</evidence>
<dbReference type="Gene3D" id="3.40.30.10">
    <property type="entry name" value="Glutaredoxin"/>
    <property type="match status" value="1"/>
</dbReference>
<reference evidence="2" key="2">
    <citation type="submission" date="2013-12" db="EMBL/GenBank/DDBJ databases">
        <title>Evolution of pathogenesis and genome organization in the Tremellales.</title>
        <authorList>
            <person name="Cuomo C."/>
            <person name="Litvintseva A."/>
            <person name="Heitman J."/>
            <person name="Chen Y."/>
            <person name="Sun S."/>
            <person name="Springer D."/>
            <person name="Dromer F."/>
            <person name="Young S."/>
            <person name="Zeng Q."/>
            <person name="Chapman S."/>
            <person name="Gujja S."/>
            <person name="Saif S."/>
            <person name="Birren B."/>
        </authorList>
    </citation>
    <scope>NUCLEOTIDE SEQUENCE [LARGE SCALE GENOMIC DNA]</scope>
    <source>
        <strain evidence="2">CBS 10435</strain>
    </source>
</reference>
<dbReference type="InterPro" id="IPR036249">
    <property type="entry name" value="Thioredoxin-like_sf"/>
</dbReference>
<dbReference type="PANTHER" id="PTHR28630">
    <property type="match status" value="1"/>
</dbReference>
<dbReference type="STRING" id="1331196.A0A1B9II43"/>
<dbReference type="Pfam" id="PF13911">
    <property type="entry name" value="AhpC-TSA_2"/>
    <property type="match status" value="1"/>
</dbReference>
<proteinExistence type="predicted"/>
<evidence type="ECO:0008006" key="3">
    <source>
        <dbReference type="Google" id="ProtNLM"/>
    </source>
</evidence>
<dbReference type="OrthoDB" id="40334at2759"/>
<protein>
    <recommendedName>
        <fullName evidence="3">Thioredoxin domain-containing protein</fullName>
    </recommendedName>
</protein>
<dbReference type="InterPro" id="IPR032801">
    <property type="entry name" value="PXL2A/B/C"/>
</dbReference>
<dbReference type="PANTHER" id="PTHR28630:SF3">
    <property type="entry name" value="PEROXIREDOXIN-LIKE 2C"/>
    <property type="match status" value="1"/>
</dbReference>
<organism evidence="1 2">
    <name type="scientific">Kwoniella mangroviensis CBS 10435</name>
    <dbReference type="NCBI Taxonomy" id="1331196"/>
    <lineage>
        <taxon>Eukaryota</taxon>
        <taxon>Fungi</taxon>
        <taxon>Dikarya</taxon>
        <taxon>Basidiomycota</taxon>
        <taxon>Agaricomycotina</taxon>
        <taxon>Tremellomycetes</taxon>
        <taxon>Tremellales</taxon>
        <taxon>Cryptococcaceae</taxon>
        <taxon>Kwoniella</taxon>
    </lineage>
</organism>
<dbReference type="Proteomes" id="UP000092583">
    <property type="component" value="Unassembled WGS sequence"/>
</dbReference>
<dbReference type="EMBL" id="KI669467">
    <property type="protein sequence ID" value="OCF55286.1"/>
    <property type="molecule type" value="Genomic_DNA"/>
</dbReference>
<accession>A0A1B9II43</accession>
<gene>
    <name evidence="1" type="ORF">L486_07399</name>
</gene>
<reference evidence="1 2" key="1">
    <citation type="submission" date="2013-07" db="EMBL/GenBank/DDBJ databases">
        <title>The Genome Sequence of Kwoniella mangroviensis CBS10435.</title>
        <authorList>
            <consortium name="The Broad Institute Genome Sequencing Platform"/>
            <person name="Cuomo C."/>
            <person name="Litvintseva A."/>
            <person name="Chen Y."/>
            <person name="Heitman J."/>
            <person name="Sun S."/>
            <person name="Springer D."/>
            <person name="Dromer F."/>
            <person name="Young S.K."/>
            <person name="Zeng Q."/>
            <person name="Gargeya S."/>
            <person name="Fitzgerald M."/>
            <person name="Abouelleil A."/>
            <person name="Alvarado L."/>
            <person name="Berlin A.M."/>
            <person name="Chapman S.B."/>
            <person name="Dewar J."/>
            <person name="Goldberg J."/>
            <person name="Griggs A."/>
            <person name="Gujja S."/>
            <person name="Hansen M."/>
            <person name="Howarth C."/>
            <person name="Imamovic A."/>
            <person name="Larimer J."/>
            <person name="McCowan C."/>
            <person name="Murphy C."/>
            <person name="Pearson M."/>
            <person name="Priest M."/>
            <person name="Roberts A."/>
            <person name="Saif S."/>
            <person name="Shea T."/>
            <person name="Sykes S."/>
            <person name="Wortman J."/>
            <person name="Nusbaum C."/>
            <person name="Birren B."/>
        </authorList>
    </citation>
    <scope>NUCLEOTIDE SEQUENCE [LARGE SCALE GENOMIC DNA]</scope>
    <source>
        <strain evidence="1 2">CBS 10435</strain>
    </source>
</reference>
<evidence type="ECO:0000313" key="1">
    <source>
        <dbReference type="EMBL" id="OCF55286.1"/>
    </source>
</evidence>
<name>A0A1B9II43_9TREE</name>
<dbReference type="AlphaFoldDB" id="A0A1B9II43"/>